<evidence type="ECO:0000313" key="1">
    <source>
        <dbReference type="EMBL" id="MTJ05943.1"/>
    </source>
</evidence>
<evidence type="ECO:0000313" key="2">
    <source>
        <dbReference type="Proteomes" id="UP000483078"/>
    </source>
</evidence>
<sequence length="87" mass="9279">MTIDIIAARLRGTPGAGPQAARVQFMAWLMAVPEGESAAHAAGQALSRLGPVDEESDALRTLAECLEQTQRQGDVAPARRRRARAVN</sequence>
<dbReference type="RefSeq" id="WP_273251122.1">
    <property type="nucleotide sequence ID" value="NZ_VENJ01000031.1"/>
</dbReference>
<dbReference type="Proteomes" id="UP000483078">
    <property type="component" value="Unassembled WGS sequence"/>
</dbReference>
<dbReference type="EMBL" id="VENJ01000031">
    <property type="protein sequence ID" value="MTJ05943.1"/>
    <property type="molecule type" value="Genomic_DNA"/>
</dbReference>
<dbReference type="AlphaFoldDB" id="A0A7C9HQ65"/>
<protein>
    <submittedName>
        <fullName evidence="1">Uncharacterized protein</fullName>
    </submittedName>
</protein>
<reference evidence="1 2" key="1">
    <citation type="submission" date="2019-06" db="EMBL/GenBank/DDBJ databases">
        <title>Enrichment of Autotrophic Halophilic Microorganisms from Red Sea Brine Pool Using Microbial Electrosynthesis System.</title>
        <authorList>
            <person name="Alqahtani M.F."/>
            <person name="Bajracharya S."/>
            <person name="Katuri K.P."/>
            <person name="Ali M."/>
            <person name="Saikaly P.E."/>
        </authorList>
    </citation>
    <scope>NUCLEOTIDE SEQUENCE [LARGE SCALE GENOMIC DNA]</scope>
    <source>
        <strain evidence="1">MES6</strain>
    </source>
</reference>
<proteinExistence type="predicted"/>
<accession>A0A7C9HQ65</accession>
<comment type="caution">
    <text evidence="1">The sequence shown here is derived from an EMBL/GenBank/DDBJ whole genome shotgun (WGS) entry which is preliminary data.</text>
</comment>
<name>A0A7C9HQ65_9RHOB</name>
<gene>
    <name evidence="1" type="ORF">FH759_14845</name>
</gene>
<organism evidence="1 2">
    <name type="scientific">Sediminimonas qiaohouensis</name>
    <dbReference type="NCBI Taxonomy" id="552061"/>
    <lineage>
        <taxon>Bacteria</taxon>
        <taxon>Pseudomonadati</taxon>
        <taxon>Pseudomonadota</taxon>
        <taxon>Alphaproteobacteria</taxon>
        <taxon>Rhodobacterales</taxon>
        <taxon>Roseobacteraceae</taxon>
        <taxon>Sediminimonas</taxon>
    </lineage>
</organism>